<keyword evidence="3" id="KW-1185">Reference proteome</keyword>
<reference evidence="2" key="1">
    <citation type="journal article" date="2023" name="Mol. Phylogenet. Evol.">
        <title>Genome-scale phylogeny and comparative genomics of the fungal order Sordariales.</title>
        <authorList>
            <person name="Hensen N."/>
            <person name="Bonometti L."/>
            <person name="Westerberg I."/>
            <person name="Brannstrom I.O."/>
            <person name="Guillou S."/>
            <person name="Cros-Aarteil S."/>
            <person name="Calhoun S."/>
            <person name="Haridas S."/>
            <person name="Kuo A."/>
            <person name="Mondo S."/>
            <person name="Pangilinan J."/>
            <person name="Riley R."/>
            <person name="LaButti K."/>
            <person name="Andreopoulos B."/>
            <person name="Lipzen A."/>
            <person name="Chen C."/>
            <person name="Yan M."/>
            <person name="Daum C."/>
            <person name="Ng V."/>
            <person name="Clum A."/>
            <person name="Steindorff A."/>
            <person name="Ohm R.A."/>
            <person name="Martin F."/>
            <person name="Silar P."/>
            <person name="Natvig D.O."/>
            <person name="Lalanne C."/>
            <person name="Gautier V."/>
            <person name="Ament-Velasquez S.L."/>
            <person name="Kruys A."/>
            <person name="Hutchinson M.I."/>
            <person name="Powell A.J."/>
            <person name="Barry K."/>
            <person name="Miller A.N."/>
            <person name="Grigoriev I.V."/>
            <person name="Debuchy R."/>
            <person name="Gladieux P."/>
            <person name="Hiltunen Thoren M."/>
            <person name="Johannesson H."/>
        </authorList>
    </citation>
    <scope>NUCLEOTIDE SEQUENCE</scope>
    <source>
        <strain evidence="2">CBS 955.72</strain>
    </source>
</reference>
<keyword evidence="1" id="KW-0732">Signal</keyword>
<gene>
    <name evidence="2" type="ORF">B0T25DRAFT_549654</name>
</gene>
<organism evidence="2 3">
    <name type="scientific">Lasiosphaeria hispida</name>
    <dbReference type="NCBI Taxonomy" id="260671"/>
    <lineage>
        <taxon>Eukaryota</taxon>
        <taxon>Fungi</taxon>
        <taxon>Dikarya</taxon>
        <taxon>Ascomycota</taxon>
        <taxon>Pezizomycotina</taxon>
        <taxon>Sordariomycetes</taxon>
        <taxon>Sordariomycetidae</taxon>
        <taxon>Sordariales</taxon>
        <taxon>Lasiosphaeriaceae</taxon>
        <taxon>Lasiosphaeria</taxon>
    </lineage>
</organism>
<protein>
    <recommendedName>
        <fullName evidence="4">Secreted protein</fullName>
    </recommendedName>
</protein>
<comment type="caution">
    <text evidence="2">The sequence shown here is derived from an EMBL/GenBank/DDBJ whole genome shotgun (WGS) entry which is preliminary data.</text>
</comment>
<dbReference type="Proteomes" id="UP001275084">
    <property type="component" value="Unassembled WGS sequence"/>
</dbReference>
<evidence type="ECO:0000313" key="3">
    <source>
        <dbReference type="Proteomes" id="UP001275084"/>
    </source>
</evidence>
<accession>A0AAJ0MCW7</accession>
<name>A0AAJ0MCW7_9PEZI</name>
<feature type="non-terminal residue" evidence="2">
    <location>
        <position position="81"/>
    </location>
</feature>
<evidence type="ECO:0000256" key="1">
    <source>
        <dbReference type="SAM" id="SignalP"/>
    </source>
</evidence>
<evidence type="ECO:0008006" key="4">
    <source>
        <dbReference type="Google" id="ProtNLM"/>
    </source>
</evidence>
<dbReference type="AlphaFoldDB" id="A0AAJ0MCW7"/>
<proteinExistence type="predicted"/>
<feature type="signal peptide" evidence="1">
    <location>
        <begin position="1"/>
        <end position="19"/>
    </location>
</feature>
<reference evidence="2" key="2">
    <citation type="submission" date="2023-06" db="EMBL/GenBank/DDBJ databases">
        <authorList>
            <consortium name="Lawrence Berkeley National Laboratory"/>
            <person name="Haridas S."/>
            <person name="Hensen N."/>
            <person name="Bonometti L."/>
            <person name="Westerberg I."/>
            <person name="Brannstrom I.O."/>
            <person name="Guillou S."/>
            <person name="Cros-Aarteil S."/>
            <person name="Calhoun S."/>
            <person name="Kuo A."/>
            <person name="Mondo S."/>
            <person name="Pangilinan J."/>
            <person name="Riley R."/>
            <person name="Labutti K."/>
            <person name="Andreopoulos B."/>
            <person name="Lipzen A."/>
            <person name="Chen C."/>
            <person name="Yanf M."/>
            <person name="Daum C."/>
            <person name="Ng V."/>
            <person name="Clum A."/>
            <person name="Steindorff A."/>
            <person name="Ohm R."/>
            <person name="Martin F."/>
            <person name="Silar P."/>
            <person name="Natvig D."/>
            <person name="Lalanne C."/>
            <person name="Gautier V."/>
            <person name="Ament-Velasquez S.L."/>
            <person name="Kruys A."/>
            <person name="Hutchinson M.I."/>
            <person name="Powell A.J."/>
            <person name="Barry K."/>
            <person name="Miller A.N."/>
            <person name="Grigoriev I.V."/>
            <person name="Debuchy R."/>
            <person name="Gladieux P."/>
            <person name="Thoren M.H."/>
            <person name="Johannesson H."/>
        </authorList>
    </citation>
    <scope>NUCLEOTIDE SEQUENCE</scope>
    <source>
        <strain evidence="2">CBS 955.72</strain>
    </source>
</reference>
<feature type="chain" id="PRO_5042519828" description="Secreted protein" evidence="1">
    <location>
        <begin position="20"/>
        <end position="81"/>
    </location>
</feature>
<dbReference type="EMBL" id="JAUIQD010000005">
    <property type="protein sequence ID" value="KAK3350049.1"/>
    <property type="molecule type" value="Genomic_DNA"/>
</dbReference>
<evidence type="ECO:0000313" key="2">
    <source>
        <dbReference type="EMBL" id="KAK3350049.1"/>
    </source>
</evidence>
<sequence>MTPATFCLVVLLFCFIAHRQSPHILSRKLGYCLFYGPACESCQVVPNPNLNLRSNSRYRSHVVDKPLFQVSFGILSRLQVI</sequence>